<evidence type="ECO:0000256" key="4">
    <source>
        <dbReference type="ARBA" id="ARBA00013563"/>
    </source>
</evidence>
<dbReference type="GO" id="GO:0000139">
    <property type="term" value="C:Golgi membrane"/>
    <property type="evidence" value="ECO:0007669"/>
    <property type="project" value="UniProtKB-SubCell"/>
</dbReference>
<dbReference type="GO" id="GO:0016192">
    <property type="term" value="P:vesicle-mediated transport"/>
    <property type="evidence" value="ECO:0007669"/>
    <property type="project" value="TreeGrafter"/>
</dbReference>
<keyword evidence="7 10" id="KW-1133">Transmembrane helix</keyword>
<reference evidence="11 12" key="1">
    <citation type="journal article" date="2023" name="Elife">
        <title>Identification of key yeast species and microbe-microbe interactions impacting larval growth of Drosophila in the wild.</title>
        <authorList>
            <person name="Mure A."/>
            <person name="Sugiura Y."/>
            <person name="Maeda R."/>
            <person name="Honda K."/>
            <person name="Sakurai N."/>
            <person name="Takahashi Y."/>
            <person name="Watada M."/>
            <person name="Katoh T."/>
            <person name="Gotoh A."/>
            <person name="Gotoh Y."/>
            <person name="Taniguchi I."/>
            <person name="Nakamura K."/>
            <person name="Hayashi T."/>
            <person name="Katayama T."/>
            <person name="Uemura T."/>
            <person name="Hattori Y."/>
        </authorList>
    </citation>
    <scope>NUCLEOTIDE SEQUENCE [LARGE SCALE GENOMIC DNA]</scope>
    <source>
        <strain evidence="11 12">KH-74</strain>
    </source>
</reference>
<protein>
    <recommendedName>
        <fullName evidence="4">Golgi apparatus membrane protein TVP18</fullName>
    </recommendedName>
    <alternativeName>
        <fullName evidence="5">Golgi apparatus membrane protein tvp18</fullName>
    </alternativeName>
</protein>
<keyword evidence="9 10" id="KW-0472">Membrane</keyword>
<evidence type="ECO:0000256" key="6">
    <source>
        <dbReference type="ARBA" id="ARBA00022692"/>
    </source>
</evidence>
<dbReference type="PANTHER" id="PTHR13314:SF2">
    <property type="entry name" value="CALCIUM CHANNEL FLOWER HOMOLOG"/>
    <property type="match status" value="1"/>
</dbReference>
<name>A0AAV5S1D1_MAUHU</name>
<dbReference type="EMBL" id="BTGD01000013">
    <property type="protein sequence ID" value="GMM57407.1"/>
    <property type="molecule type" value="Genomic_DNA"/>
</dbReference>
<keyword evidence="12" id="KW-1185">Reference proteome</keyword>
<gene>
    <name evidence="11" type="ORF">DAKH74_040230</name>
</gene>
<dbReference type="Proteomes" id="UP001377567">
    <property type="component" value="Unassembled WGS sequence"/>
</dbReference>
<sequence length="167" mass="18767">MALSITQFINTAGMLKDLKSFNFSVYGRWFGYINVILCVALGVANLFHVNAVIAFGIVSIVQGIVILFIEVPFLLRICPLSDNFIEFIKKFETNGYRSLFYFVMAVVQYCSCALMVTSLLVVAIGLTISSAFYAVALTKNQEFQNTQFIKNPTDDDFPREAVVREML</sequence>
<proteinExistence type="inferred from homology"/>
<keyword evidence="6 10" id="KW-0812">Transmembrane</keyword>
<organism evidence="11 12">
    <name type="scientific">Maudiozyma humilis</name>
    <name type="common">Sour dough yeast</name>
    <name type="synonym">Kazachstania humilis</name>
    <dbReference type="NCBI Taxonomy" id="51915"/>
    <lineage>
        <taxon>Eukaryota</taxon>
        <taxon>Fungi</taxon>
        <taxon>Dikarya</taxon>
        <taxon>Ascomycota</taxon>
        <taxon>Saccharomycotina</taxon>
        <taxon>Saccharomycetes</taxon>
        <taxon>Saccharomycetales</taxon>
        <taxon>Saccharomycetaceae</taxon>
        <taxon>Maudiozyma</taxon>
    </lineage>
</organism>
<evidence type="ECO:0000256" key="7">
    <source>
        <dbReference type="ARBA" id="ARBA00022989"/>
    </source>
</evidence>
<feature type="transmembrane region" description="Helical" evidence="10">
    <location>
        <begin position="99"/>
        <end position="128"/>
    </location>
</feature>
<evidence type="ECO:0000256" key="2">
    <source>
        <dbReference type="ARBA" id="ARBA00004653"/>
    </source>
</evidence>
<dbReference type="SMART" id="SM01077">
    <property type="entry name" value="Cg6151-P"/>
    <property type="match status" value="1"/>
</dbReference>
<feature type="transmembrane region" description="Helical" evidence="10">
    <location>
        <begin position="53"/>
        <end position="78"/>
    </location>
</feature>
<evidence type="ECO:0000256" key="8">
    <source>
        <dbReference type="ARBA" id="ARBA00023034"/>
    </source>
</evidence>
<comment type="similarity">
    <text evidence="3">Belongs to the TVP18 family.</text>
</comment>
<evidence type="ECO:0000256" key="5">
    <source>
        <dbReference type="ARBA" id="ARBA00020655"/>
    </source>
</evidence>
<dbReference type="Pfam" id="PF10233">
    <property type="entry name" value="Cg6151-P"/>
    <property type="match status" value="1"/>
</dbReference>
<comment type="function">
    <text evidence="1">Golgi membrane protein involved in vesicular trafficking.</text>
</comment>
<dbReference type="InterPro" id="IPR019365">
    <property type="entry name" value="TVP18/Ca-channel_flower"/>
</dbReference>
<accession>A0AAV5S1D1</accession>
<evidence type="ECO:0000256" key="9">
    <source>
        <dbReference type="ARBA" id="ARBA00023136"/>
    </source>
</evidence>
<keyword evidence="8" id="KW-0333">Golgi apparatus</keyword>
<evidence type="ECO:0000313" key="12">
    <source>
        <dbReference type="Proteomes" id="UP001377567"/>
    </source>
</evidence>
<evidence type="ECO:0000313" key="11">
    <source>
        <dbReference type="EMBL" id="GMM57407.1"/>
    </source>
</evidence>
<evidence type="ECO:0000256" key="10">
    <source>
        <dbReference type="SAM" id="Phobius"/>
    </source>
</evidence>
<evidence type="ECO:0000256" key="1">
    <source>
        <dbReference type="ARBA" id="ARBA00003246"/>
    </source>
</evidence>
<comment type="caution">
    <text evidence="11">The sequence shown here is derived from an EMBL/GenBank/DDBJ whole genome shotgun (WGS) entry which is preliminary data.</text>
</comment>
<evidence type="ECO:0000256" key="3">
    <source>
        <dbReference type="ARBA" id="ARBA00005738"/>
    </source>
</evidence>
<comment type="subcellular location">
    <subcellularLocation>
        <location evidence="2">Golgi apparatus membrane</location>
        <topology evidence="2">Multi-pass membrane protein</topology>
    </subcellularLocation>
</comment>
<dbReference type="PANTHER" id="PTHR13314">
    <property type="entry name" value="CALCIUM CHANNEL FLOWER HOMOLOG"/>
    <property type="match status" value="1"/>
</dbReference>
<dbReference type="AlphaFoldDB" id="A0AAV5S1D1"/>
<feature type="transmembrane region" description="Helical" evidence="10">
    <location>
        <begin position="29"/>
        <end position="47"/>
    </location>
</feature>